<dbReference type="Pfam" id="PF00271">
    <property type="entry name" value="Helicase_C"/>
    <property type="match status" value="1"/>
</dbReference>
<keyword evidence="14" id="KW-1185">Reference proteome</keyword>
<dbReference type="CDD" id="cd18787">
    <property type="entry name" value="SF2_C_DEAD"/>
    <property type="match status" value="1"/>
</dbReference>
<dbReference type="EMBL" id="LT594627">
    <property type="protein sequence ID" value="SBT86644.1"/>
    <property type="molecule type" value="Genomic_DNA"/>
</dbReference>
<dbReference type="VEuPathDB" id="PlasmoDB:PmUG01_06012900"/>
<dbReference type="EC" id="3.6.4.13" evidence="1"/>
<name>A0A1D3JJH4_PLAMA</name>
<dbReference type="PANTHER" id="PTHR47959:SF15">
    <property type="entry name" value="RNA HELICASE"/>
    <property type="match status" value="1"/>
</dbReference>
<keyword evidence="4 13" id="KW-0347">Helicase</keyword>
<dbReference type="PROSITE" id="PS51194">
    <property type="entry name" value="HELICASE_CTER"/>
    <property type="match status" value="1"/>
</dbReference>
<evidence type="ECO:0000256" key="6">
    <source>
        <dbReference type="ARBA" id="ARBA00022884"/>
    </source>
</evidence>
<evidence type="ECO:0000256" key="4">
    <source>
        <dbReference type="ARBA" id="ARBA00022806"/>
    </source>
</evidence>
<dbReference type="GO" id="GO:0005524">
    <property type="term" value="F:ATP binding"/>
    <property type="evidence" value="ECO:0007669"/>
    <property type="project" value="UniProtKB-KW"/>
</dbReference>
<keyword evidence="2" id="KW-0547">Nucleotide-binding</keyword>
<evidence type="ECO:0000256" key="10">
    <source>
        <dbReference type="SAM" id="MobiDB-lite"/>
    </source>
</evidence>
<dbReference type="Pfam" id="PF00270">
    <property type="entry name" value="DEAD"/>
    <property type="match status" value="2"/>
</dbReference>
<dbReference type="RefSeq" id="XP_028859788.1">
    <property type="nucleotide sequence ID" value="XM_029003695.1"/>
</dbReference>
<organism evidence="13 14">
    <name type="scientific">Plasmodium malariae</name>
    <dbReference type="NCBI Taxonomy" id="5858"/>
    <lineage>
        <taxon>Eukaryota</taxon>
        <taxon>Sar</taxon>
        <taxon>Alveolata</taxon>
        <taxon>Apicomplexa</taxon>
        <taxon>Aconoidasida</taxon>
        <taxon>Haemosporida</taxon>
        <taxon>Plasmodiidae</taxon>
        <taxon>Plasmodium</taxon>
        <taxon>Plasmodium (Plasmodium)</taxon>
    </lineage>
</organism>
<comment type="similarity">
    <text evidence="7">Belongs to the DEAD box helicase family. DDX52/ROK1 subfamily.</text>
</comment>
<dbReference type="KEGG" id="pmal:PMUG01_06012900"/>
<proteinExistence type="inferred from homology"/>
<evidence type="ECO:0000313" key="13">
    <source>
        <dbReference type="EMBL" id="SBT86644.1"/>
    </source>
</evidence>
<evidence type="ECO:0000256" key="1">
    <source>
        <dbReference type="ARBA" id="ARBA00012552"/>
    </source>
</evidence>
<dbReference type="OMA" id="WYLVCTD"/>
<keyword evidence="5" id="KW-0067">ATP-binding</keyword>
<dbReference type="OrthoDB" id="360161at2759"/>
<evidence type="ECO:0000256" key="9">
    <source>
        <dbReference type="SAM" id="Coils"/>
    </source>
</evidence>
<dbReference type="InterPro" id="IPR050079">
    <property type="entry name" value="DEAD_box_RNA_helicase"/>
</dbReference>
<dbReference type="GO" id="GO:0003723">
    <property type="term" value="F:RNA binding"/>
    <property type="evidence" value="ECO:0007669"/>
    <property type="project" value="UniProtKB-KW"/>
</dbReference>
<dbReference type="PROSITE" id="PS51192">
    <property type="entry name" value="HELICASE_ATP_BIND_1"/>
    <property type="match status" value="1"/>
</dbReference>
<dbReference type="AlphaFoldDB" id="A0A1D3JJH4"/>
<evidence type="ECO:0000256" key="3">
    <source>
        <dbReference type="ARBA" id="ARBA00022801"/>
    </source>
</evidence>
<feature type="coiled-coil region" evidence="9">
    <location>
        <begin position="372"/>
        <end position="414"/>
    </location>
</feature>
<feature type="domain" description="Helicase ATP-binding" evidence="11">
    <location>
        <begin position="221"/>
        <end position="482"/>
    </location>
</feature>
<evidence type="ECO:0000313" key="14">
    <source>
        <dbReference type="Proteomes" id="UP000219813"/>
    </source>
</evidence>
<evidence type="ECO:0000256" key="5">
    <source>
        <dbReference type="ARBA" id="ARBA00022840"/>
    </source>
</evidence>
<dbReference type="PANTHER" id="PTHR47959">
    <property type="entry name" value="ATP-DEPENDENT RNA HELICASE RHLE-RELATED"/>
    <property type="match status" value="1"/>
</dbReference>
<accession>A0A1D3JJH4</accession>
<evidence type="ECO:0000256" key="8">
    <source>
        <dbReference type="ARBA" id="ARBA00047984"/>
    </source>
</evidence>
<evidence type="ECO:0000256" key="2">
    <source>
        <dbReference type="ARBA" id="ARBA00022741"/>
    </source>
</evidence>
<evidence type="ECO:0000259" key="11">
    <source>
        <dbReference type="PROSITE" id="PS51192"/>
    </source>
</evidence>
<dbReference type="SUPFAM" id="SSF52540">
    <property type="entry name" value="P-loop containing nucleoside triphosphate hydrolases"/>
    <property type="match status" value="2"/>
</dbReference>
<keyword evidence="6" id="KW-0694">RNA-binding</keyword>
<keyword evidence="3 13" id="KW-0378">Hydrolase</keyword>
<dbReference type="SMART" id="SM00487">
    <property type="entry name" value="DEXDc"/>
    <property type="match status" value="1"/>
</dbReference>
<feature type="domain" description="Helicase C-terminal" evidence="12">
    <location>
        <begin position="494"/>
        <end position="687"/>
    </location>
</feature>
<comment type="catalytic activity">
    <reaction evidence="8">
        <text>ATP + H2O = ADP + phosphate + H(+)</text>
        <dbReference type="Rhea" id="RHEA:13065"/>
        <dbReference type="ChEBI" id="CHEBI:15377"/>
        <dbReference type="ChEBI" id="CHEBI:15378"/>
        <dbReference type="ChEBI" id="CHEBI:30616"/>
        <dbReference type="ChEBI" id="CHEBI:43474"/>
        <dbReference type="ChEBI" id="CHEBI:456216"/>
        <dbReference type="EC" id="3.6.4.13"/>
    </reaction>
</comment>
<dbReference type="GO" id="GO:0005829">
    <property type="term" value="C:cytosol"/>
    <property type="evidence" value="ECO:0007669"/>
    <property type="project" value="TreeGrafter"/>
</dbReference>
<dbReference type="GeneID" id="39867522"/>
<gene>
    <name evidence="13" type="primary">ROK1</name>
    <name evidence="13" type="ORF">PMUG01_06012900</name>
</gene>
<sequence>MDVARQLMYGLNLKGLFKNDNFLSLKEENLKPLRNILKIKKKNELDDNDNKKKKFSSKCESITFEQFYNDEQLISRYMKDNEINIDYVHLNRNVVPIRFFDDIVNCVKMLRKDGNRAAKGVSGNSTNNIYSDNNLKEILKNKEVKKDGLPFRPLDEVKKKNKQIGEGESEQNEAVKGVEKKKKKKKISNDEIINEECKKLMDTVKNTLCFINPTSIQKICIPAILSGFNTICISQTGSGKTCAFLIPLLVKLNSLNVEGGNDVLLNGSSNDSVSSSSSSSSSCSNDSDNNSKSCGRSSSSSRNKVREKEDIFFIRSLIIVPTNELATQIYEQAIILFESFRKYVLIHLRKAEDIKQNVDVCVCTPMVLVHLIEKKKEKVAKVERKAKEAKVAKVEKKAEKVKVAKEVKAKEQKEEKKVSLEKCFFVVFDEVDKLFEVNFLEHLNCLLKEVQNKKIQKIFTTATLPGNTKSFISTLCTNYVVVFFGKSMNTVNSNVRQELLYVNNEEEKLLVLNNLIRNKEIHIPALIFVDTISKAHMVYASLSKSSCISAGKRSGNGICSVIGNGNGYSDDRTCAYSYIGLLTSERTKEERGEMFQRFQSGHIWYLICTDVMSRGIDIKGIETVINYDVCYDKYSYIHRIGRACRSDRKEGKAITFFTKDNIIYMKDIVKFVKGSGTQVPAYLENYHFKKVPQFKYFVKMGSIKKRKILKGRATAKRGRYTGASFKNVKR</sequence>
<dbReference type="InterPro" id="IPR011545">
    <property type="entry name" value="DEAD/DEAH_box_helicase_dom"/>
</dbReference>
<protein>
    <recommendedName>
        <fullName evidence="1">RNA helicase</fullName>
        <ecNumber evidence="1">3.6.4.13</ecNumber>
    </recommendedName>
</protein>
<evidence type="ECO:0000259" key="12">
    <source>
        <dbReference type="PROSITE" id="PS51194"/>
    </source>
</evidence>
<dbReference type="InterPro" id="IPR027417">
    <property type="entry name" value="P-loop_NTPase"/>
</dbReference>
<dbReference type="GO" id="GO:0003724">
    <property type="term" value="F:RNA helicase activity"/>
    <property type="evidence" value="ECO:0007669"/>
    <property type="project" value="UniProtKB-EC"/>
</dbReference>
<keyword evidence="9" id="KW-0175">Coiled coil</keyword>
<dbReference type="Gene3D" id="3.40.50.300">
    <property type="entry name" value="P-loop containing nucleotide triphosphate hydrolases"/>
    <property type="match status" value="2"/>
</dbReference>
<dbReference type="InterPro" id="IPR001650">
    <property type="entry name" value="Helicase_C-like"/>
</dbReference>
<evidence type="ECO:0000256" key="7">
    <source>
        <dbReference type="ARBA" id="ARBA00024355"/>
    </source>
</evidence>
<dbReference type="Proteomes" id="UP000219813">
    <property type="component" value="Chromosome 6"/>
</dbReference>
<reference evidence="13 14" key="1">
    <citation type="submission" date="2016-06" db="EMBL/GenBank/DDBJ databases">
        <authorList>
            <consortium name="Pathogen Informatics"/>
        </authorList>
    </citation>
    <scope>NUCLEOTIDE SEQUENCE [LARGE SCALE GENOMIC DNA]</scope>
</reference>
<dbReference type="GO" id="GO:0016887">
    <property type="term" value="F:ATP hydrolysis activity"/>
    <property type="evidence" value="ECO:0007669"/>
    <property type="project" value="RHEA"/>
</dbReference>
<dbReference type="SMART" id="SM00490">
    <property type="entry name" value="HELICc"/>
    <property type="match status" value="1"/>
</dbReference>
<dbReference type="InterPro" id="IPR014001">
    <property type="entry name" value="Helicase_ATP-bd"/>
</dbReference>
<feature type="region of interest" description="Disordered" evidence="10">
    <location>
        <begin position="269"/>
        <end position="301"/>
    </location>
</feature>